<keyword evidence="1" id="KW-0812">Transmembrane</keyword>
<sequence length="288" mass="32757">MNEKPKNEPSSLSNYSVVAHDYGDSVNFKVGYYCIPMLRVALFFTMLIYFAAPGKSIIARMAANNNMHSWTLLPEQPSLRNSKVVDMDQKRKPSNQAAIEEEPKFIYQSLFRPQRYSLPESTKDHQIDVTIVRLKQMLVERLLAKYFDEFNLDVLQMNVTVHSIKIIKLQLPEIKYDKLNPTKLKATASGGDALVQADYTCSYKTIRRGTIEITLQGFKTEIILDGRPGLYSLSECSPSVDQVSVELKPRLLEDVDQAISEHVKTNICTAVCYSVNSYLSELFHKTKS</sequence>
<name>A0AAD4NJE6_9BILA</name>
<dbReference type="Proteomes" id="UP001201812">
    <property type="component" value="Unassembled WGS sequence"/>
</dbReference>
<dbReference type="Gene3D" id="3.15.10.10">
    <property type="entry name" value="Bactericidal permeability-increasing protein, domain 1"/>
    <property type="match status" value="1"/>
</dbReference>
<evidence type="ECO:0000313" key="2">
    <source>
        <dbReference type="EMBL" id="KAI1727993.1"/>
    </source>
</evidence>
<reference evidence="2" key="1">
    <citation type="submission" date="2022-01" db="EMBL/GenBank/DDBJ databases">
        <title>Genome Sequence Resource for Two Populations of Ditylenchus destructor, the Migratory Endoparasitic Phytonematode.</title>
        <authorList>
            <person name="Zhang H."/>
            <person name="Lin R."/>
            <person name="Xie B."/>
        </authorList>
    </citation>
    <scope>NUCLEOTIDE SEQUENCE</scope>
    <source>
        <strain evidence="2">BazhouSP</strain>
    </source>
</reference>
<accession>A0AAD4NJE6</accession>
<comment type="caution">
    <text evidence="2">The sequence shown here is derived from an EMBL/GenBank/DDBJ whole genome shotgun (WGS) entry which is preliminary data.</text>
</comment>
<evidence type="ECO:0000313" key="3">
    <source>
        <dbReference type="Proteomes" id="UP001201812"/>
    </source>
</evidence>
<dbReference type="GO" id="GO:0008289">
    <property type="term" value="F:lipid binding"/>
    <property type="evidence" value="ECO:0007669"/>
    <property type="project" value="InterPro"/>
</dbReference>
<dbReference type="SUPFAM" id="SSF55394">
    <property type="entry name" value="Bactericidal permeability-increasing protein, BPI"/>
    <property type="match status" value="1"/>
</dbReference>
<keyword evidence="1" id="KW-1133">Transmembrane helix</keyword>
<dbReference type="AlphaFoldDB" id="A0AAD4NJE6"/>
<organism evidence="2 3">
    <name type="scientific">Ditylenchus destructor</name>
    <dbReference type="NCBI Taxonomy" id="166010"/>
    <lineage>
        <taxon>Eukaryota</taxon>
        <taxon>Metazoa</taxon>
        <taxon>Ecdysozoa</taxon>
        <taxon>Nematoda</taxon>
        <taxon>Chromadorea</taxon>
        <taxon>Rhabditida</taxon>
        <taxon>Tylenchina</taxon>
        <taxon>Tylenchomorpha</taxon>
        <taxon>Sphaerularioidea</taxon>
        <taxon>Anguinidae</taxon>
        <taxon>Anguininae</taxon>
        <taxon>Ditylenchus</taxon>
    </lineage>
</organism>
<protein>
    <submittedName>
        <fullName evidence="2">Uncharacterized protein</fullName>
    </submittedName>
</protein>
<keyword evidence="3" id="KW-1185">Reference proteome</keyword>
<feature type="transmembrane region" description="Helical" evidence="1">
    <location>
        <begin position="30"/>
        <end position="52"/>
    </location>
</feature>
<keyword evidence="1" id="KW-0472">Membrane</keyword>
<proteinExistence type="predicted"/>
<gene>
    <name evidence="2" type="ORF">DdX_00142</name>
</gene>
<evidence type="ECO:0000256" key="1">
    <source>
        <dbReference type="SAM" id="Phobius"/>
    </source>
</evidence>
<dbReference type="InterPro" id="IPR017943">
    <property type="entry name" value="Bactericidal_perm-incr_a/b_dom"/>
</dbReference>
<dbReference type="EMBL" id="JAKKPZ010000001">
    <property type="protein sequence ID" value="KAI1727993.1"/>
    <property type="molecule type" value="Genomic_DNA"/>
</dbReference>